<feature type="domain" description="DNA repair metallo-beta-lactamase" evidence="14">
    <location>
        <begin position="232"/>
        <end position="297"/>
    </location>
</feature>
<keyword evidence="3" id="KW-0540">Nuclease</keyword>
<dbReference type="Pfam" id="PF07522">
    <property type="entry name" value="DRMBL"/>
    <property type="match status" value="1"/>
</dbReference>
<proteinExistence type="inferred from homology"/>
<dbReference type="EMBL" id="OA885303">
    <property type="protein sequence ID" value="CAD7281883.1"/>
    <property type="molecule type" value="Genomic_DNA"/>
</dbReference>
<dbReference type="GO" id="GO:0006310">
    <property type="term" value="P:DNA recombination"/>
    <property type="evidence" value="ECO:0007669"/>
    <property type="project" value="UniProtKB-KW"/>
</dbReference>
<dbReference type="PANTHER" id="PTHR23240:SF8">
    <property type="entry name" value="PROTEIN ARTEMIS"/>
    <property type="match status" value="1"/>
</dbReference>
<evidence type="ECO:0000256" key="7">
    <source>
        <dbReference type="ARBA" id="ARBA00022839"/>
    </source>
</evidence>
<feature type="compositionally biased region" description="Basic and acidic residues" evidence="13">
    <location>
        <begin position="354"/>
        <end position="365"/>
    </location>
</feature>
<keyword evidence="10" id="KW-0539">Nucleus</keyword>
<dbReference type="GO" id="GO:0000723">
    <property type="term" value="P:telomere maintenance"/>
    <property type="evidence" value="ECO:0007669"/>
    <property type="project" value="TreeGrafter"/>
</dbReference>
<evidence type="ECO:0000256" key="6">
    <source>
        <dbReference type="ARBA" id="ARBA00022801"/>
    </source>
</evidence>
<dbReference type="Gene3D" id="3.60.15.10">
    <property type="entry name" value="Ribonuclease Z/Hydroxyacylglutathione hydrolase-like"/>
    <property type="match status" value="1"/>
</dbReference>
<keyword evidence="7" id="KW-0269">Exonuclease</keyword>
<sequence>MTGLDTFNYFLQEHPETSIYMSKLTRDLLLKIPGENTWKYDFLRENIRVMTFNRPEVVHLDAGRSVSVEILPSGHCPGAVMFLFQEDDVRVLYTGDIRLNLDQLRSMRSLHRESGEVLPLRALHIDTTFCYERMRYFPDRKLSAEALKEFVITWLKNDVRNEILFKTSARVGHEYLMVELSQALKVAGLNHMYHVNRAKFELYQCIPEIAGLVTTKSGNARMHLSCPCWMKQDFLRIIKPSTWVFTLGVAGAERSIIEETKSGWVKLFFSMHSSGEEIAEMICHLRPANVYANVLPENGADEINQLLDKIRYQLKAPVRRSNSSDVAWSSRCWDISKFFGEGLKCSLESSKSSDSSHSELVDETRPLSNRNRKRATSGEMQRKPAGSWETGKSNSAPVCDELDLFPREQSVGRVESEEMLLISESGSEISNNKLLISSDENNSSSPMEVISCVEHGEEILNAEIPKKRKIDVKQRIANMYAALCDFRSETNSGESDSDVEILHQSSSVEEVILLSSSEEGI</sequence>
<keyword evidence="9" id="KW-0234">DNA repair</keyword>
<keyword evidence="8" id="KW-0233">DNA recombination</keyword>
<evidence type="ECO:0000256" key="1">
    <source>
        <dbReference type="ARBA" id="ARBA00004123"/>
    </source>
</evidence>
<keyword evidence="4" id="KW-0255">Endonuclease</keyword>
<evidence type="ECO:0000259" key="14">
    <source>
        <dbReference type="Pfam" id="PF07522"/>
    </source>
</evidence>
<evidence type="ECO:0000256" key="8">
    <source>
        <dbReference type="ARBA" id="ARBA00023172"/>
    </source>
</evidence>
<dbReference type="SUPFAM" id="SSF56281">
    <property type="entry name" value="Metallo-hydrolase/oxidoreductase"/>
    <property type="match status" value="1"/>
</dbReference>
<evidence type="ECO:0000256" key="5">
    <source>
        <dbReference type="ARBA" id="ARBA00022763"/>
    </source>
</evidence>
<evidence type="ECO:0000256" key="3">
    <source>
        <dbReference type="ARBA" id="ARBA00022722"/>
    </source>
</evidence>
<protein>
    <recommendedName>
        <fullName evidence="11">Protein artemis</fullName>
    </recommendedName>
    <alternativeName>
        <fullName evidence="12">DNA cross-link repair 1C protein</fullName>
    </alternativeName>
</protein>
<keyword evidence="5" id="KW-0227">DNA damage</keyword>
<organism evidence="15">
    <name type="scientific">Notodromas monacha</name>
    <dbReference type="NCBI Taxonomy" id="399045"/>
    <lineage>
        <taxon>Eukaryota</taxon>
        <taxon>Metazoa</taxon>
        <taxon>Ecdysozoa</taxon>
        <taxon>Arthropoda</taxon>
        <taxon>Crustacea</taxon>
        <taxon>Oligostraca</taxon>
        <taxon>Ostracoda</taxon>
        <taxon>Podocopa</taxon>
        <taxon>Podocopida</taxon>
        <taxon>Cypridocopina</taxon>
        <taxon>Cypridoidea</taxon>
        <taxon>Cyprididae</taxon>
        <taxon>Notodromas</taxon>
    </lineage>
</organism>
<comment type="subcellular location">
    <subcellularLocation>
        <location evidence="1">Nucleus</location>
    </subcellularLocation>
</comment>
<name>A0A7R9GI44_9CRUS</name>
<evidence type="ECO:0000313" key="16">
    <source>
        <dbReference type="Proteomes" id="UP000678499"/>
    </source>
</evidence>
<dbReference type="Proteomes" id="UP000678499">
    <property type="component" value="Unassembled WGS sequence"/>
</dbReference>
<dbReference type="PANTHER" id="PTHR23240">
    <property type="entry name" value="DNA CROSS-LINK REPAIR PROTEIN PSO2/SNM1-RELATED"/>
    <property type="match status" value="1"/>
</dbReference>
<evidence type="ECO:0000256" key="9">
    <source>
        <dbReference type="ARBA" id="ARBA00023204"/>
    </source>
</evidence>
<evidence type="ECO:0000256" key="4">
    <source>
        <dbReference type="ARBA" id="ARBA00022759"/>
    </source>
</evidence>
<gene>
    <name evidence="15" type="ORF">NMOB1V02_LOCUS9518</name>
</gene>
<evidence type="ECO:0000256" key="11">
    <source>
        <dbReference type="ARBA" id="ARBA00039759"/>
    </source>
</evidence>
<dbReference type="InterPro" id="IPR011084">
    <property type="entry name" value="DRMBL"/>
</dbReference>
<keyword evidence="16" id="KW-1185">Reference proteome</keyword>
<evidence type="ECO:0000256" key="13">
    <source>
        <dbReference type="SAM" id="MobiDB-lite"/>
    </source>
</evidence>
<accession>A0A7R9GI44</accession>
<dbReference type="OrthoDB" id="262529at2759"/>
<dbReference type="GO" id="GO:0003684">
    <property type="term" value="F:damaged DNA binding"/>
    <property type="evidence" value="ECO:0007669"/>
    <property type="project" value="TreeGrafter"/>
</dbReference>
<evidence type="ECO:0000256" key="12">
    <source>
        <dbReference type="ARBA" id="ARBA00042677"/>
    </source>
</evidence>
<reference evidence="15" key="1">
    <citation type="submission" date="2020-11" db="EMBL/GenBank/DDBJ databases">
        <authorList>
            <person name="Tran Van P."/>
        </authorList>
    </citation>
    <scope>NUCLEOTIDE SEQUENCE</scope>
</reference>
<dbReference type="Gene3D" id="3.40.50.12650">
    <property type="match status" value="1"/>
</dbReference>
<dbReference type="GO" id="GO:0036297">
    <property type="term" value="P:interstrand cross-link repair"/>
    <property type="evidence" value="ECO:0007669"/>
    <property type="project" value="TreeGrafter"/>
</dbReference>
<evidence type="ECO:0000256" key="2">
    <source>
        <dbReference type="ARBA" id="ARBA00010304"/>
    </source>
</evidence>
<dbReference type="GO" id="GO:0035312">
    <property type="term" value="F:5'-3' DNA exonuclease activity"/>
    <property type="evidence" value="ECO:0007669"/>
    <property type="project" value="TreeGrafter"/>
</dbReference>
<evidence type="ECO:0000313" key="15">
    <source>
        <dbReference type="EMBL" id="CAD7281883.1"/>
    </source>
</evidence>
<evidence type="ECO:0000256" key="10">
    <source>
        <dbReference type="ARBA" id="ARBA00023242"/>
    </source>
</evidence>
<comment type="similarity">
    <text evidence="2">Belongs to the DNA repair metallo-beta-lactamase (DRMBL) family.</text>
</comment>
<dbReference type="GO" id="GO:0005634">
    <property type="term" value="C:nucleus"/>
    <property type="evidence" value="ECO:0007669"/>
    <property type="project" value="UniProtKB-SubCell"/>
</dbReference>
<dbReference type="GO" id="GO:0006303">
    <property type="term" value="P:double-strand break repair via nonhomologous end joining"/>
    <property type="evidence" value="ECO:0007669"/>
    <property type="project" value="TreeGrafter"/>
</dbReference>
<dbReference type="InterPro" id="IPR036866">
    <property type="entry name" value="RibonucZ/Hydroxyglut_hydro"/>
</dbReference>
<feature type="region of interest" description="Disordered" evidence="13">
    <location>
        <begin position="349"/>
        <end position="395"/>
    </location>
</feature>
<dbReference type="AlphaFoldDB" id="A0A7R9GI44"/>
<dbReference type="EMBL" id="CAJPEX010003266">
    <property type="protein sequence ID" value="CAG0922035.1"/>
    <property type="molecule type" value="Genomic_DNA"/>
</dbReference>
<dbReference type="GO" id="GO:0004519">
    <property type="term" value="F:endonuclease activity"/>
    <property type="evidence" value="ECO:0007669"/>
    <property type="project" value="UniProtKB-KW"/>
</dbReference>
<keyword evidence="6" id="KW-0378">Hydrolase</keyword>